<keyword evidence="4" id="KW-0804">Transcription</keyword>
<keyword evidence="3" id="KW-0238">DNA-binding</keyword>
<sequence>MEETNPISIIRQGCKLARELEANLPNLTDPHNMLLTSCDEIIKVFNTAKERLYTTQYRDPMSHNPMNMLIRQPQESQQTQIEAAADLQGWLRSSYTQAMDIFQLQLQADQSRNPFETQKLGSDVHVAAAGRDHAEASARSRSIGGGEFPVPPIDVSDSGTGNSSSQRQRRRRDDGERRTLTVPVPRIGNTEIPPEDGFTWRKYGQKEILGSKYPRGYFRCTHQKLYQCPAKKLVQRLDDDPYMFEVTYRGSHTCHMSSTAPSIPPPPDQISHDIAQFIASQPLPSSSVPISSWLSMDSLGRGGSGMAIGGGGGGGGSGSGSGAGPSNTRSGKEVEFPVADMADVMFNSGSSSSNSMDFLFQAPEDVKWKPGDKQG</sequence>
<dbReference type="Gene3D" id="2.20.25.80">
    <property type="entry name" value="WRKY domain"/>
    <property type="match status" value="1"/>
</dbReference>
<protein>
    <recommendedName>
        <fullName evidence="7">WRKY domain-containing protein</fullName>
    </recommendedName>
</protein>
<accession>A0AAN7EUI2</accession>
<evidence type="ECO:0000256" key="2">
    <source>
        <dbReference type="ARBA" id="ARBA00023015"/>
    </source>
</evidence>
<keyword evidence="9" id="KW-1185">Reference proteome</keyword>
<proteinExistence type="predicted"/>
<evidence type="ECO:0000313" key="8">
    <source>
        <dbReference type="EMBL" id="KAK4579751.1"/>
    </source>
</evidence>
<gene>
    <name evidence="8" type="ORF">RGQ29_029425</name>
</gene>
<dbReference type="PANTHER" id="PTHR31282">
    <property type="entry name" value="WRKY TRANSCRIPTION FACTOR 21-RELATED"/>
    <property type="match status" value="1"/>
</dbReference>
<dbReference type="InterPro" id="IPR003657">
    <property type="entry name" value="WRKY_dom"/>
</dbReference>
<feature type="region of interest" description="Disordered" evidence="6">
    <location>
        <begin position="131"/>
        <end position="180"/>
    </location>
</feature>
<dbReference type="SUPFAM" id="SSF118290">
    <property type="entry name" value="WRKY DNA-binding domain"/>
    <property type="match status" value="1"/>
</dbReference>
<keyword evidence="2" id="KW-0805">Transcription regulation</keyword>
<name>A0AAN7EUI2_QUERU</name>
<evidence type="ECO:0000256" key="4">
    <source>
        <dbReference type="ARBA" id="ARBA00023163"/>
    </source>
</evidence>
<reference evidence="8 9" key="1">
    <citation type="journal article" date="2023" name="G3 (Bethesda)">
        <title>A haplotype-resolved chromosome-scale genome for Quercus rubra L. provides insights into the genetics of adaptive traits for red oak species.</title>
        <authorList>
            <person name="Kapoor B."/>
            <person name="Jenkins J."/>
            <person name="Schmutz J."/>
            <person name="Zhebentyayeva T."/>
            <person name="Kuelheim C."/>
            <person name="Coggeshall M."/>
            <person name="Heim C."/>
            <person name="Lasky J.R."/>
            <person name="Leites L."/>
            <person name="Islam-Faridi N."/>
            <person name="Romero-Severson J."/>
            <person name="DeLeo V.L."/>
            <person name="Lucas S.M."/>
            <person name="Lazic D."/>
            <person name="Gailing O."/>
            <person name="Carlson J."/>
            <person name="Staton M."/>
        </authorList>
    </citation>
    <scope>NUCLEOTIDE SEQUENCE [LARGE SCALE GENOMIC DNA]</scope>
    <source>
        <strain evidence="8">Pseudo-F2</strain>
    </source>
</reference>
<dbReference type="InterPro" id="IPR036576">
    <property type="entry name" value="WRKY_dom_sf"/>
</dbReference>
<dbReference type="PROSITE" id="PS50811">
    <property type="entry name" value="WRKY"/>
    <property type="match status" value="1"/>
</dbReference>
<evidence type="ECO:0000259" key="7">
    <source>
        <dbReference type="PROSITE" id="PS50811"/>
    </source>
</evidence>
<dbReference type="Pfam" id="PF03106">
    <property type="entry name" value="WRKY"/>
    <property type="match status" value="1"/>
</dbReference>
<dbReference type="GO" id="GO:0003700">
    <property type="term" value="F:DNA-binding transcription factor activity"/>
    <property type="evidence" value="ECO:0007669"/>
    <property type="project" value="InterPro"/>
</dbReference>
<evidence type="ECO:0000313" key="9">
    <source>
        <dbReference type="Proteomes" id="UP001324115"/>
    </source>
</evidence>
<feature type="compositionally biased region" description="Gly residues" evidence="6">
    <location>
        <begin position="304"/>
        <end position="323"/>
    </location>
</feature>
<feature type="region of interest" description="Disordered" evidence="6">
    <location>
        <begin position="304"/>
        <end position="334"/>
    </location>
</feature>
<dbReference type="SMART" id="SM00774">
    <property type="entry name" value="WRKY"/>
    <property type="match status" value="1"/>
</dbReference>
<dbReference type="InterPro" id="IPR044810">
    <property type="entry name" value="WRKY_plant"/>
</dbReference>
<feature type="domain" description="WRKY" evidence="7">
    <location>
        <begin position="195"/>
        <end position="257"/>
    </location>
</feature>
<dbReference type="GO" id="GO:0043565">
    <property type="term" value="F:sequence-specific DNA binding"/>
    <property type="evidence" value="ECO:0007669"/>
    <property type="project" value="InterPro"/>
</dbReference>
<dbReference type="AlphaFoldDB" id="A0AAN7EUI2"/>
<organism evidence="8 9">
    <name type="scientific">Quercus rubra</name>
    <name type="common">Northern red oak</name>
    <name type="synonym">Quercus borealis</name>
    <dbReference type="NCBI Taxonomy" id="3512"/>
    <lineage>
        <taxon>Eukaryota</taxon>
        <taxon>Viridiplantae</taxon>
        <taxon>Streptophyta</taxon>
        <taxon>Embryophyta</taxon>
        <taxon>Tracheophyta</taxon>
        <taxon>Spermatophyta</taxon>
        <taxon>Magnoliopsida</taxon>
        <taxon>eudicotyledons</taxon>
        <taxon>Gunneridae</taxon>
        <taxon>Pentapetalae</taxon>
        <taxon>rosids</taxon>
        <taxon>fabids</taxon>
        <taxon>Fagales</taxon>
        <taxon>Fagaceae</taxon>
        <taxon>Quercus</taxon>
    </lineage>
</organism>
<comment type="caution">
    <text evidence="8">The sequence shown here is derived from an EMBL/GenBank/DDBJ whole genome shotgun (WGS) entry which is preliminary data.</text>
</comment>
<evidence type="ECO:0000256" key="3">
    <source>
        <dbReference type="ARBA" id="ARBA00023125"/>
    </source>
</evidence>
<comment type="subcellular location">
    <subcellularLocation>
        <location evidence="1">Nucleus</location>
    </subcellularLocation>
</comment>
<evidence type="ECO:0000256" key="1">
    <source>
        <dbReference type="ARBA" id="ARBA00004123"/>
    </source>
</evidence>
<dbReference type="GO" id="GO:0005634">
    <property type="term" value="C:nucleus"/>
    <property type="evidence" value="ECO:0007669"/>
    <property type="project" value="UniProtKB-SubCell"/>
</dbReference>
<evidence type="ECO:0000256" key="5">
    <source>
        <dbReference type="ARBA" id="ARBA00023242"/>
    </source>
</evidence>
<keyword evidence="5" id="KW-0539">Nucleus</keyword>
<dbReference type="Proteomes" id="UP001324115">
    <property type="component" value="Unassembled WGS sequence"/>
</dbReference>
<dbReference type="EMBL" id="JAXUIC010000008">
    <property type="protein sequence ID" value="KAK4579751.1"/>
    <property type="molecule type" value="Genomic_DNA"/>
</dbReference>
<evidence type="ECO:0000256" key="6">
    <source>
        <dbReference type="SAM" id="MobiDB-lite"/>
    </source>
</evidence>